<organism evidence="7 8">
    <name type="scientific">Rhynchospora breviuscula</name>
    <dbReference type="NCBI Taxonomy" id="2022672"/>
    <lineage>
        <taxon>Eukaryota</taxon>
        <taxon>Viridiplantae</taxon>
        <taxon>Streptophyta</taxon>
        <taxon>Embryophyta</taxon>
        <taxon>Tracheophyta</taxon>
        <taxon>Spermatophyta</taxon>
        <taxon>Magnoliopsida</taxon>
        <taxon>Liliopsida</taxon>
        <taxon>Poales</taxon>
        <taxon>Cyperaceae</taxon>
        <taxon>Cyperoideae</taxon>
        <taxon>Rhynchosporeae</taxon>
        <taxon>Rhynchospora</taxon>
    </lineage>
</organism>
<dbReference type="AlphaFoldDB" id="A0A9P9Z584"/>
<evidence type="ECO:0000313" key="8">
    <source>
        <dbReference type="Proteomes" id="UP001151287"/>
    </source>
</evidence>
<dbReference type="GO" id="GO:0005524">
    <property type="term" value="F:ATP binding"/>
    <property type="evidence" value="ECO:0007669"/>
    <property type="project" value="UniProtKB-UniRule"/>
</dbReference>
<dbReference type="PANTHER" id="PTHR11609:SF5">
    <property type="entry name" value="PHOSPHORIBOSYLAMINOIMIDAZOLE CARBOXYLASE"/>
    <property type="match status" value="1"/>
</dbReference>
<dbReference type="InterPro" id="IPR054350">
    <property type="entry name" value="PurT/PurK_preATP-grasp"/>
</dbReference>
<gene>
    <name evidence="7" type="ORF">LUZ63_022198</name>
</gene>
<keyword evidence="1 5" id="KW-0547">Nucleotide-binding</keyword>
<dbReference type="PANTHER" id="PTHR11609">
    <property type="entry name" value="PURINE BIOSYNTHESIS PROTEIN 6/7, PUR6/7"/>
    <property type="match status" value="1"/>
</dbReference>
<dbReference type="SUPFAM" id="SSF56059">
    <property type="entry name" value="Glutathione synthetase ATP-binding domain-like"/>
    <property type="match status" value="1"/>
</dbReference>
<sequence length="330" mass="35540">MLLRSALDFGFQVSILDGNPACTSAPFVRNFTLAAPTDEAAVYAFGKTQDIVTIEMENVSVAALERLEAEGVQVFPQSQVIRMIQDKGLQKDWLLQNGFPTAQGIVISGKEALLATSITYPMVLKSCRGGYDGQGVMLLRTEADLANAFEGASVLEEAIDLHTEISVLLCPASGIPEETLREAEDLARSIAETLGIVGLLAVEMFIDTSGRLLINEMAPRPHNSGHHTIEAVVTSQYEQLLRAICNLPLGSTLTLLPSAMVNFLEPDTSDATLSGRMIDQLLRISGAHLHWYGKSGGKAGRKMGHVTIALPTLDAVHSTMRQVQAVLEAE</sequence>
<reference evidence="7" key="1">
    <citation type="journal article" date="2022" name="Cell">
        <title>Repeat-based holocentromeres influence genome architecture and karyotype evolution.</title>
        <authorList>
            <person name="Hofstatter P.G."/>
            <person name="Thangavel G."/>
            <person name="Lux T."/>
            <person name="Neumann P."/>
            <person name="Vondrak T."/>
            <person name="Novak P."/>
            <person name="Zhang M."/>
            <person name="Costa L."/>
            <person name="Castellani M."/>
            <person name="Scott A."/>
            <person name="Toegelov H."/>
            <person name="Fuchs J."/>
            <person name="Mata-Sucre Y."/>
            <person name="Dias Y."/>
            <person name="Vanzela A.L.L."/>
            <person name="Huettel B."/>
            <person name="Almeida C.C.S."/>
            <person name="Simkova H."/>
            <person name="Souza G."/>
            <person name="Pedrosa-Harand A."/>
            <person name="Macas J."/>
            <person name="Mayer K.F.X."/>
            <person name="Houben A."/>
            <person name="Marques A."/>
        </authorList>
    </citation>
    <scope>NUCLEOTIDE SEQUENCE</scope>
    <source>
        <strain evidence="7">RhyBre1mFocal</strain>
    </source>
</reference>
<dbReference type="PROSITE" id="PS50975">
    <property type="entry name" value="ATP_GRASP"/>
    <property type="match status" value="2"/>
</dbReference>
<protein>
    <recommendedName>
        <fullName evidence="6">ATP-grasp domain-containing protein</fullName>
    </recommendedName>
</protein>
<name>A0A9P9Z584_9POAL</name>
<dbReference type="Proteomes" id="UP001151287">
    <property type="component" value="Unassembled WGS sequence"/>
</dbReference>
<proteinExistence type="predicted"/>
<dbReference type="Gene3D" id="3.30.1490.20">
    <property type="entry name" value="ATP-grasp fold, A domain"/>
    <property type="match status" value="1"/>
</dbReference>
<evidence type="ECO:0000313" key="7">
    <source>
        <dbReference type="EMBL" id="KAJ1682591.1"/>
    </source>
</evidence>
<evidence type="ECO:0000256" key="3">
    <source>
        <dbReference type="ARBA" id="ARBA00022840"/>
    </source>
</evidence>
<dbReference type="EMBL" id="JAMQYH010000572">
    <property type="protein sequence ID" value="KAJ1682591.1"/>
    <property type="molecule type" value="Genomic_DNA"/>
</dbReference>
<evidence type="ECO:0000256" key="1">
    <source>
        <dbReference type="ARBA" id="ARBA00022741"/>
    </source>
</evidence>
<comment type="caution">
    <text evidence="7">The sequence shown here is derived from an EMBL/GenBank/DDBJ whole genome shotgun (WGS) entry which is preliminary data.</text>
</comment>
<dbReference type="OrthoDB" id="15425at2759"/>
<dbReference type="SUPFAM" id="SSF51246">
    <property type="entry name" value="Rudiment single hybrid motif"/>
    <property type="match status" value="1"/>
</dbReference>
<keyword evidence="2" id="KW-0658">Purine biosynthesis</keyword>
<accession>A0A9P9Z584</accession>
<dbReference type="InterPro" id="IPR040686">
    <property type="entry name" value="PurK_C"/>
</dbReference>
<dbReference type="InterPro" id="IPR003135">
    <property type="entry name" value="ATP-grasp_carboxylate-amine"/>
</dbReference>
<feature type="domain" description="ATP-grasp" evidence="6">
    <location>
        <begin position="91"/>
        <end position="142"/>
    </location>
</feature>
<dbReference type="Gene3D" id="3.30.470.20">
    <property type="entry name" value="ATP-grasp fold, B domain"/>
    <property type="match status" value="1"/>
</dbReference>
<evidence type="ECO:0000259" key="6">
    <source>
        <dbReference type="PROSITE" id="PS50975"/>
    </source>
</evidence>
<dbReference type="GO" id="GO:0005829">
    <property type="term" value="C:cytosol"/>
    <property type="evidence" value="ECO:0007669"/>
    <property type="project" value="TreeGrafter"/>
</dbReference>
<keyword evidence="8" id="KW-1185">Reference proteome</keyword>
<dbReference type="GO" id="GO:0006164">
    <property type="term" value="P:purine nucleotide biosynthetic process"/>
    <property type="evidence" value="ECO:0007669"/>
    <property type="project" value="UniProtKB-KW"/>
</dbReference>
<dbReference type="Pfam" id="PF17769">
    <property type="entry name" value="PurK_C"/>
    <property type="match status" value="1"/>
</dbReference>
<dbReference type="Gene3D" id="3.40.50.20">
    <property type="match status" value="1"/>
</dbReference>
<keyword evidence="3 5" id="KW-0067">ATP-binding</keyword>
<dbReference type="InterPro" id="IPR011054">
    <property type="entry name" value="Rudment_hybrid_motif"/>
</dbReference>
<comment type="pathway">
    <text evidence="4">Purine metabolism.</text>
</comment>
<evidence type="ECO:0000256" key="5">
    <source>
        <dbReference type="PROSITE-ProRule" id="PRU00409"/>
    </source>
</evidence>
<dbReference type="InterPro" id="IPR013815">
    <property type="entry name" value="ATP_grasp_subdomain_1"/>
</dbReference>
<dbReference type="GO" id="GO:0046872">
    <property type="term" value="F:metal ion binding"/>
    <property type="evidence" value="ECO:0007669"/>
    <property type="project" value="InterPro"/>
</dbReference>
<dbReference type="InterPro" id="IPR011761">
    <property type="entry name" value="ATP-grasp"/>
</dbReference>
<dbReference type="Pfam" id="PF02222">
    <property type="entry name" value="ATP-grasp"/>
    <property type="match status" value="2"/>
</dbReference>
<evidence type="ECO:0000256" key="2">
    <source>
        <dbReference type="ARBA" id="ARBA00022755"/>
    </source>
</evidence>
<feature type="domain" description="ATP-grasp" evidence="6">
    <location>
        <begin position="175"/>
        <end position="245"/>
    </location>
</feature>
<dbReference type="SUPFAM" id="SSF52440">
    <property type="entry name" value="PreATP-grasp domain"/>
    <property type="match status" value="1"/>
</dbReference>
<dbReference type="GO" id="GO:0003824">
    <property type="term" value="F:catalytic activity"/>
    <property type="evidence" value="ECO:0007669"/>
    <property type="project" value="UniProtKB-ARBA"/>
</dbReference>
<dbReference type="Pfam" id="PF22660">
    <property type="entry name" value="RS_preATP-grasp-like"/>
    <property type="match status" value="1"/>
</dbReference>
<dbReference type="InterPro" id="IPR016185">
    <property type="entry name" value="PreATP-grasp_dom_sf"/>
</dbReference>
<evidence type="ECO:0000256" key="4">
    <source>
        <dbReference type="ARBA" id="ARBA00025704"/>
    </source>
</evidence>